<evidence type="ECO:0000313" key="3">
    <source>
        <dbReference type="Proteomes" id="UP000193224"/>
    </source>
</evidence>
<evidence type="ECO:0000256" key="1">
    <source>
        <dbReference type="SAM" id="SignalP"/>
    </source>
</evidence>
<protein>
    <submittedName>
        <fullName evidence="2">Uncharacterized protein</fullName>
    </submittedName>
</protein>
<feature type="signal peptide" evidence="1">
    <location>
        <begin position="1"/>
        <end position="31"/>
    </location>
</feature>
<gene>
    <name evidence="2" type="ORF">ROA7745_04163</name>
</gene>
<name>A0A1X7BXC3_9RHOB</name>
<keyword evidence="1" id="KW-0732">Signal</keyword>
<proteinExistence type="predicted"/>
<accession>A0A1X7BXC3</accession>
<sequence>MMGGVMRRNNNIKAVTLSVLIFVSSVIPSDAADSHGSVFEFLQSTAVNLSQTILHGVHDLFTP</sequence>
<keyword evidence="3" id="KW-1185">Reference proteome</keyword>
<evidence type="ECO:0000313" key="2">
    <source>
        <dbReference type="EMBL" id="SMC14297.1"/>
    </source>
</evidence>
<dbReference type="AlphaFoldDB" id="A0A1X7BXC3"/>
<organism evidence="2 3">
    <name type="scientific">Roseovarius aestuarii</name>
    <dbReference type="NCBI Taxonomy" id="475083"/>
    <lineage>
        <taxon>Bacteria</taxon>
        <taxon>Pseudomonadati</taxon>
        <taxon>Pseudomonadota</taxon>
        <taxon>Alphaproteobacteria</taxon>
        <taxon>Rhodobacterales</taxon>
        <taxon>Roseobacteraceae</taxon>
        <taxon>Roseovarius</taxon>
    </lineage>
</organism>
<reference evidence="2 3" key="1">
    <citation type="submission" date="2017-03" db="EMBL/GenBank/DDBJ databases">
        <authorList>
            <person name="Afonso C.L."/>
            <person name="Miller P.J."/>
            <person name="Scott M.A."/>
            <person name="Spackman E."/>
            <person name="Goraichik I."/>
            <person name="Dimitrov K.M."/>
            <person name="Suarez D.L."/>
            <person name="Swayne D.E."/>
        </authorList>
    </citation>
    <scope>NUCLEOTIDE SEQUENCE [LARGE SCALE GENOMIC DNA]</scope>
    <source>
        <strain evidence="2 3">CECT 7745</strain>
    </source>
</reference>
<feature type="chain" id="PRO_5010852559" evidence="1">
    <location>
        <begin position="32"/>
        <end position="63"/>
    </location>
</feature>
<dbReference type="Proteomes" id="UP000193224">
    <property type="component" value="Unassembled WGS sequence"/>
</dbReference>
<dbReference type="EMBL" id="FWXB01000023">
    <property type="protein sequence ID" value="SMC14297.1"/>
    <property type="molecule type" value="Genomic_DNA"/>
</dbReference>